<sequence length="21" mass="2296">SYDADDECPYELSDFRAGAGD</sequence>
<gene>
    <name evidence="2" type="ORF">LCGC14_1794270</name>
</gene>
<feature type="non-terminal residue" evidence="2">
    <location>
        <position position="1"/>
    </location>
</feature>
<evidence type="ECO:0000313" key="2">
    <source>
        <dbReference type="EMBL" id="KKM01458.1"/>
    </source>
</evidence>
<accession>A0A0F9JR62</accession>
<reference evidence="2" key="1">
    <citation type="journal article" date="2015" name="Nature">
        <title>Complex archaea that bridge the gap between prokaryotes and eukaryotes.</title>
        <authorList>
            <person name="Spang A."/>
            <person name="Saw J.H."/>
            <person name="Jorgensen S.L."/>
            <person name="Zaremba-Niedzwiedzka K."/>
            <person name="Martijn J."/>
            <person name="Lind A.E."/>
            <person name="van Eijk R."/>
            <person name="Schleper C."/>
            <person name="Guy L."/>
            <person name="Ettema T.J."/>
        </authorList>
    </citation>
    <scope>NUCLEOTIDE SEQUENCE</scope>
</reference>
<feature type="region of interest" description="Disordered" evidence="1">
    <location>
        <begin position="1"/>
        <end position="21"/>
    </location>
</feature>
<proteinExistence type="predicted"/>
<protein>
    <submittedName>
        <fullName evidence="2">Uncharacterized protein</fullName>
    </submittedName>
</protein>
<dbReference type="AlphaFoldDB" id="A0A0F9JR62"/>
<evidence type="ECO:0000256" key="1">
    <source>
        <dbReference type="SAM" id="MobiDB-lite"/>
    </source>
</evidence>
<organism evidence="2">
    <name type="scientific">marine sediment metagenome</name>
    <dbReference type="NCBI Taxonomy" id="412755"/>
    <lineage>
        <taxon>unclassified sequences</taxon>
        <taxon>metagenomes</taxon>
        <taxon>ecological metagenomes</taxon>
    </lineage>
</organism>
<name>A0A0F9JR62_9ZZZZ</name>
<comment type="caution">
    <text evidence="2">The sequence shown here is derived from an EMBL/GenBank/DDBJ whole genome shotgun (WGS) entry which is preliminary data.</text>
</comment>
<dbReference type="EMBL" id="LAZR01017193">
    <property type="protein sequence ID" value="KKM01458.1"/>
    <property type="molecule type" value="Genomic_DNA"/>
</dbReference>